<feature type="region of interest" description="Disordered" evidence="1">
    <location>
        <begin position="1"/>
        <end position="43"/>
    </location>
</feature>
<dbReference type="AlphaFoldDB" id="A0A6A6U533"/>
<name>A0A6A6U533_9PEZI</name>
<feature type="transmembrane region" description="Helical" evidence="2">
    <location>
        <begin position="58"/>
        <end position="78"/>
    </location>
</feature>
<feature type="compositionally biased region" description="Polar residues" evidence="1">
    <location>
        <begin position="19"/>
        <end position="35"/>
    </location>
</feature>
<dbReference type="Proteomes" id="UP000799302">
    <property type="component" value="Unassembled WGS sequence"/>
</dbReference>
<dbReference type="EMBL" id="MU004238">
    <property type="protein sequence ID" value="KAF2666547.1"/>
    <property type="molecule type" value="Genomic_DNA"/>
</dbReference>
<accession>A0A6A6U533</accession>
<feature type="compositionally biased region" description="Polar residues" evidence="1">
    <location>
        <begin position="297"/>
        <end position="313"/>
    </location>
</feature>
<proteinExistence type="predicted"/>
<feature type="transmembrane region" description="Helical" evidence="2">
    <location>
        <begin position="129"/>
        <end position="148"/>
    </location>
</feature>
<keyword evidence="2" id="KW-0472">Membrane</keyword>
<evidence type="ECO:0008006" key="5">
    <source>
        <dbReference type="Google" id="ProtNLM"/>
    </source>
</evidence>
<keyword evidence="2" id="KW-0812">Transmembrane</keyword>
<evidence type="ECO:0000256" key="1">
    <source>
        <dbReference type="SAM" id="MobiDB-lite"/>
    </source>
</evidence>
<sequence length="332" mass="35960">MDNSGAPHASNDIPPPAHATQQPISQYVPPTTSGSEAVLNEKSSKKRRTPYAFDRTRLILRGAAVLAEVIAFFIVVGVSAKCMSDSSGYFGCSEWGELLFVGLALIWNAAEFITLCINRRGIHPGAHIALDLIIFGLLVGPASIYIVVNSDNYYYDCSDLYNDPELTNSGCSENARPFQSANFAAGAFMIIAGLLHFVLFIFACITVHRWRRTRKEERRALDQYRYGGGGMMVAGGGAMDPNQAYVITYANGQQVLVPPQNQLGMQNAMGAGGVPIQPVTPVPGQNYPMARPAGQQPYDQSRDGISSVSSPASHQLHPVAESAELHKQEDVR</sequence>
<feature type="transmembrane region" description="Helical" evidence="2">
    <location>
        <begin position="183"/>
        <end position="205"/>
    </location>
</feature>
<feature type="region of interest" description="Disordered" evidence="1">
    <location>
        <begin position="285"/>
        <end position="332"/>
    </location>
</feature>
<keyword evidence="2" id="KW-1133">Transmembrane helix</keyword>
<evidence type="ECO:0000313" key="3">
    <source>
        <dbReference type="EMBL" id="KAF2666547.1"/>
    </source>
</evidence>
<gene>
    <name evidence="3" type="ORF">BT63DRAFT_426997</name>
</gene>
<feature type="transmembrane region" description="Helical" evidence="2">
    <location>
        <begin position="98"/>
        <end position="117"/>
    </location>
</feature>
<organism evidence="3 4">
    <name type="scientific">Microthyrium microscopicum</name>
    <dbReference type="NCBI Taxonomy" id="703497"/>
    <lineage>
        <taxon>Eukaryota</taxon>
        <taxon>Fungi</taxon>
        <taxon>Dikarya</taxon>
        <taxon>Ascomycota</taxon>
        <taxon>Pezizomycotina</taxon>
        <taxon>Dothideomycetes</taxon>
        <taxon>Dothideomycetes incertae sedis</taxon>
        <taxon>Microthyriales</taxon>
        <taxon>Microthyriaceae</taxon>
        <taxon>Microthyrium</taxon>
    </lineage>
</organism>
<feature type="compositionally biased region" description="Basic and acidic residues" evidence="1">
    <location>
        <begin position="323"/>
        <end position="332"/>
    </location>
</feature>
<evidence type="ECO:0000313" key="4">
    <source>
        <dbReference type="Proteomes" id="UP000799302"/>
    </source>
</evidence>
<protein>
    <recommendedName>
        <fullName evidence="5">MARVEL domain-containing protein</fullName>
    </recommendedName>
</protein>
<reference evidence="3" key="1">
    <citation type="journal article" date="2020" name="Stud. Mycol.">
        <title>101 Dothideomycetes genomes: a test case for predicting lifestyles and emergence of pathogens.</title>
        <authorList>
            <person name="Haridas S."/>
            <person name="Albert R."/>
            <person name="Binder M."/>
            <person name="Bloem J."/>
            <person name="Labutti K."/>
            <person name="Salamov A."/>
            <person name="Andreopoulos B."/>
            <person name="Baker S."/>
            <person name="Barry K."/>
            <person name="Bills G."/>
            <person name="Bluhm B."/>
            <person name="Cannon C."/>
            <person name="Castanera R."/>
            <person name="Culley D."/>
            <person name="Daum C."/>
            <person name="Ezra D."/>
            <person name="Gonzalez J."/>
            <person name="Henrissat B."/>
            <person name="Kuo A."/>
            <person name="Liang C."/>
            <person name="Lipzen A."/>
            <person name="Lutzoni F."/>
            <person name="Magnuson J."/>
            <person name="Mondo S."/>
            <person name="Nolan M."/>
            <person name="Ohm R."/>
            <person name="Pangilinan J."/>
            <person name="Park H.-J."/>
            <person name="Ramirez L."/>
            <person name="Alfaro M."/>
            <person name="Sun H."/>
            <person name="Tritt A."/>
            <person name="Yoshinaga Y."/>
            <person name="Zwiers L.-H."/>
            <person name="Turgeon B."/>
            <person name="Goodwin S."/>
            <person name="Spatafora J."/>
            <person name="Crous P."/>
            <person name="Grigoriev I."/>
        </authorList>
    </citation>
    <scope>NUCLEOTIDE SEQUENCE</scope>
    <source>
        <strain evidence="3">CBS 115976</strain>
    </source>
</reference>
<dbReference type="OrthoDB" id="3930839at2759"/>
<keyword evidence="4" id="KW-1185">Reference proteome</keyword>
<evidence type="ECO:0000256" key="2">
    <source>
        <dbReference type="SAM" id="Phobius"/>
    </source>
</evidence>